<accession>A0AA37HQ90</accession>
<dbReference type="AlphaFoldDB" id="A0AA37HQ90"/>
<name>A0AA37HQ90_9HYPH</name>
<gene>
    <name evidence="1" type="ORF">NBEOAGPD_2810</name>
</gene>
<dbReference type="EMBL" id="BPQM01000064">
    <property type="protein sequence ID" value="GJD79581.1"/>
    <property type="molecule type" value="Genomic_DNA"/>
</dbReference>
<protein>
    <submittedName>
        <fullName evidence="1">Uncharacterized protein</fullName>
    </submittedName>
</protein>
<keyword evidence="2" id="KW-1185">Reference proteome</keyword>
<organism evidence="1 2">
    <name type="scientific">Methylobacterium gregans</name>
    <dbReference type="NCBI Taxonomy" id="374424"/>
    <lineage>
        <taxon>Bacteria</taxon>
        <taxon>Pseudomonadati</taxon>
        <taxon>Pseudomonadota</taxon>
        <taxon>Alphaproteobacteria</taxon>
        <taxon>Hyphomicrobiales</taxon>
        <taxon>Methylobacteriaceae</taxon>
        <taxon>Methylobacterium</taxon>
    </lineage>
</organism>
<reference evidence="1" key="2">
    <citation type="submission" date="2021-08" db="EMBL/GenBank/DDBJ databases">
        <authorList>
            <person name="Tani A."/>
            <person name="Ola A."/>
            <person name="Ogura Y."/>
            <person name="Katsura K."/>
            <person name="Hayashi T."/>
        </authorList>
    </citation>
    <scope>NUCLEOTIDE SEQUENCE</scope>
    <source>
        <strain evidence="1">NBRC 103626</strain>
    </source>
</reference>
<evidence type="ECO:0000313" key="1">
    <source>
        <dbReference type="EMBL" id="GJD79581.1"/>
    </source>
</evidence>
<sequence>MNRYDLSETSPATMRKHIDIAKANREDFEASLNPDAELRGMVRGCDLVWGVWPDRGPGTRLGHGLCIVKGTLMMEAVIEGDLRAQVATTTLWFPSFEVARLAFDRDGDGFLLAA</sequence>
<proteinExistence type="predicted"/>
<dbReference type="RefSeq" id="WP_238303558.1">
    <property type="nucleotide sequence ID" value="NZ_BPQM01000064.1"/>
</dbReference>
<dbReference type="Proteomes" id="UP001055108">
    <property type="component" value="Unassembled WGS sequence"/>
</dbReference>
<evidence type="ECO:0000313" key="2">
    <source>
        <dbReference type="Proteomes" id="UP001055108"/>
    </source>
</evidence>
<reference evidence="1" key="1">
    <citation type="journal article" date="2016" name="Front. Microbiol.">
        <title>Genome Sequence of the Piezophilic, Mesophilic Sulfate-Reducing Bacterium Desulfovibrio indicus J2T.</title>
        <authorList>
            <person name="Cao J."/>
            <person name="Maignien L."/>
            <person name="Shao Z."/>
            <person name="Alain K."/>
            <person name="Jebbar M."/>
        </authorList>
    </citation>
    <scope>NUCLEOTIDE SEQUENCE</scope>
    <source>
        <strain evidence="1">NBRC 103626</strain>
    </source>
</reference>
<comment type="caution">
    <text evidence="1">The sequence shown here is derived from an EMBL/GenBank/DDBJ whole genome shotgun (WGS) entry which is preliminary data.</text>
</comment>